<protein>
    <recommendedName>
        <fullName evidence="9">EGF-like domain-containing protein</fullName>
    </recommendedName>
</protein>
<feature type="domain" description="DUF7743" evidence="6">
    <location>
        <begin position="409"/>
        <end position="507"/>
    </location>
</feature>
<sequence length="1306" mass="147766">MFFKILFYLIGVYCVNALQDFNVASADFYVENPWIKTQFTQQPCFFAPLVVINVQTQLPFPPQTICNVTSNPLINCTYNFHFDSTNTTLFVQLYLWVPPKTFNQEISFPLFLSEAEGIKRGTILQTNKPLLFSCDVLDDPIVVVKTLNNGSLQKSTEYSYSYFGHIQVETAKPNLVSASFQNFTIYPVDTDNTFTIKLKSDFIFDNQPTLNVSMLNQVLIFQNPFALDKIEQNVDVKGSYFSTLGFPYYSKILLDYYFEDGLDSPYSLDSFYFTHGNSTHFQRYQWGFPSPPSYKETVYNGTKQVFTFIPLVESFFIEEPQNRYLSTPLENQEYISIIDANFNTNISFSFEYNGKTISSSYPFGLINVLSNGTMVNRFSTYFNSLYDFELSLKSPNSRVLNFPAAKKANSVPSMKEFNYTITGNNSINFRFRLIDDFGVYNYYFRHQSIGGTYNSFETLVSGNEKDGVYQLELSNVNKYFTYSLTVYNINGRSTYYSYNYLYLNYGIGLGTSLTFIPLKYIKDVYVEDQVVDVSNGSFNTSLYLLVDKSFPILQDSLFTISLSGKLFPSFLNNQGYYQFDIVIPAKIRKGYLSYSIYFNDFQEGNEDIYSIFGEKSQIMVTSGQFDFIGPVVESHGPSIPVFTFTSTSDSVDLSWSIRFSDMSGFKSATVNIISDFDRLGYTFNLTSSDLISGDAYDGVYKMQFPTIRYCKNMKYYISSLTTIDLLGNSWTYGKLSNRDLHPLYKYDKVIENPEPTFELICNYLVPNDIVPSISKLVLNSPTQLDTLSNNRGVKAEFTVINPDIIGISLRHLPICFFQTFQFADIVNATSVIKTLTNPNNITYECIANLPYGYGLRSNVAVSIYGISNNYYNLIGYSAIDLQKQFSNSIINTTINQPTITSYTTFESIGGKLTIYGNEFGNNGDNSVSIIFSNQTTLTPLSLSNDDHQLITDHIGSTNISFTVQLVNKFNRVSNLYSIYPKILCSSDCGVSLGYGYCNNRGTCTCLGDRAGEDCMSVNSKPIITPNPISPSVNISANDFSESPSFTSFLSVVSLRELEISETIVNEFIFDNTKWENIKDNSSTTQYSFKYSLANTTIVSNVQVFTEATNITFGNQQLQMFPSSIKFTFDISAYPFAKSTNSLQLVMLATFKSKDTDVCSFTEFTSDSDYDQYLKIQIQDRSLFGRFVKYGIIDGRERVVTNKLLTDISIYKSDESQTFIGLNIPYYSKQALLDPDFSVLINTDKAGDKENSICYEKSKGLTSAQIAGIVVGGAVFLFIVAALVIFFLSRNSKNFTAVKLRKIVARN</sequence>
<proteinExistence type="predicted"/>
<keyword evidence="1" id="KW-0472">Membrane</keyword>
<evidence type="ECO:0000259" key="4">
    <source>
        <dbReference type="Pfam" id="PF23033"/>
    </source>
</evidence>
<dbReference type="Pfam" id="PF22933">
    <property type="entry name" value="ComC_SSD"/>
    <property type="match status" value="1"/>
</dbReference>
<feature type="domain" description="DUF7034" evidence="4">
    <location>
        <begin position="771"/>
        <end position="895"/>
    </location>
</feature>
<comment type="caution">
    <text evidence="7">The sequence shown here is derived from an EMBL/GenBank/DDBJ whole genome shotgun (WGS) entry which is preliminary data.</text>
</comment>
<feature type="domain" description="DUF7035" evidence="5">
    <location>
        <begin position="625"/>
        <end position="761"/>
    </location>
</feature>
<dbReference type="InterPro" id="IPR055462">
    <property type="entry name" value="DUF7034"/>
</dbReference>
<keyword evidence="2" id="KW-0732">Signal</keyword>
<evidence type="ECO:0000259" key="6">
    <source>
        <dbReference type="Pfam" id="PF24893"/>
    </source>
</evidence>
<dbReference type="Pfam" id="PF23034">
    <property type="entry name" value="DUF7035"/>
    <property type="match status" value="1"/>
</dbReference>
<dbReference type="Proteomes" id="UP000695562">
    <property type="component" value="Unassembled WGS sequence"/>
</dbReference>
<keyword evidence="1" id="KW-0812">Transmembrane</keyword>
<dbReference type="PANTHER" id="PTHR31378:SF17">
    <property type="match status" value="1"/>
</dbReference>
<feature type="transmembrane region" description="Helical" evidence="1">
    <location>
        <begin position="1265"/>
        <end position="1288"/>
    </location>
</feature>
<feature type="domain" description="ComC supersandwich" evidence="3">
    <location>
        <begin position="1051"/>
        <end position="1239"/>
    </location>
</feature>
<dbReference type="Pfam" id="PF24893">
    <property type="entry name" value="DUF7743"/>
    <property type="match status" value="1"/>
</dbReference>
<keyword evidence="8" id="KW-1185">Reference proteome</keyword>
<reference evidence="7" key="1">
    <citation type="submission" date="2020-01" db="EMBL/GenBank/DDBJ databases">
        <title>Development of genomics and gene disruption for Polysphondylium violaceum indicates a role for the polyketide synthase stlB in stalk morphogenesis.</title>
        <authorList>
            <person name="Narita B."/>
            <person name="Kawabe Y."/>
            <person name="Kin K."/>
            <person name="Saito T."/>
            <person name="Gibbs R."/>
            <person name="Kuspa A."/>
            <person name="Muzny D."/>
            <person name="Queller D."/>
            <person name="Richards S."/>
            <person name="Strassman J."/>
            <person name="Sucgang R."/>
            <person name="Worley K."/>
            <person name="Schaap P."/>
        </authorList>
    </citation>
    <scope>NUCLEOTIDE SEQUENCE</scope>
    <source>
        <strain evidence="7">QSvi11</strain>
    </source>
</reference>
<evidence type="ECO:0000313" key="7">
    <source>
        <dbReference type="EMBL" id="KAF2075418.1"/>
    </source>
</evidence>
<evidence type="ECO:0000313" key="8">
    <source>
        <dbReference type="Proteomes" id="UP000695562"/>
    </source>
</evidence>
<dbReference type="Pfam" id="PF23033">
    <property type="entry name" value="DUF7034"/>
    <property type="match status" value="1"/>
</dbReference>
<evidence type="ECO:0000259" key="5">
    <source>
        <dbReference type="Pfam" id="PF23034"/>
    </source>
</evidence>
<evidence type="ECO:0000256" key="2">
    <source>
        <dbReference type="SAM" id="SignalP"/>
    </source>
</evidence>
<keyword evidence="1" id="KW-1133">Transmembrane helix</keyword>
<dbReference type="InterPro" id="IPR055463">
    <property type="entry name" value="DUF7035"/>
</dbReference>
<dbReference type="EMBL" id="AJWJ01000101">
    <property type="protein sequence ID" value="KAF2075418.1"/>
    <property type="molecule type" value="Genomic_DNA"/>
</dbReference>
<accession>A0A8J4V1F2</accession>
<dbReference type="OrthoDB" id="24200at2759"/>
<feature type="signal peptide" evidence="2">
    <location>
        <begin position="1"/>
        <end position="17"/>
    </location>
</feature>
<feature type="chain" id="PRO_5035294496" description="EGF-like domain-containing protein" evidence="2">
    <location>
        <begin position="18"/>
        <end position="1306"/>
    </location>
</feature>
<evidence type="ECO:0008006" key="9">
    <source>
        <dbReference type="Google" id="ProtNLM"/>
    </source>
</evidence>
<dbReference type="PANTHER" id="PTHR31378">
    <property type="entry name" value="EGF-LIKE DOMAIN-CONTAINING PROTEIN-RELATED-RELATED"/>
    <property type="match status" value="1"/>
</dbReference>
<name>A0A8J4V1F2_9MYCE</name>
<dbReference type="InterPro" id="IPR054484">
    <property type="entry name" value="ComC_SSD"/>
</dbReference>
<evidence type="ECO:0000259" key="3">
    <source>
        <dbReference type="Pfam" id="PF22933"/>
    </source>
</evidence>
<dbReference type="InterPro" id="IPR056645">
    <property type="entry name" value="DUF7743"/>
</dbReference>
<gene>
    <name evidence="7" type="ORF">CYY_003297</name>
</gene>
<organism evidence="7 8">
    <name type="scientific">Polysphondylium violaceum</name>
    <dbReference type="NCBI Taxonomy" id="133409"/>
    <lineage>
        <taxon>Eukaryota</taxon>
        <taxon>Amoebozoa</taxon>
        <taxon>Evosea</taxon>
        <taxon>Eumycetozoa</taxon>
        <taxon>Dictyostelia</taxon>
        <taxon>Dictyosteliales</taxon>
        <taxon>Dictyosteliaceae</taxon>
        <taxon>Polysphondylium</taxon>
    </lineage>
</organism>
<evidence type="ECO:0000256" key="1">
    <source>
        <dbReference type="SAM" id="Phobius"/>
    </source>
</evidence>